<gene>
    <name evidence="1" type="ORF">RRG08_014660</name>
</gene>
<keyword evidence="2" id="KW-1185">Reference proteome</keyword>
<dbReference type="Proteomes" id="UP001283361">
    <property type="component" value="Unassembled WGS sequence"/>
</dbReference>
<dbReference type="AlphaFoldDB" id="A0AAE0YHL4"/>
<sequence>MMLELRKGKQSHKGRLMRELCAPPGKLGVHSGLGKICRRGLTSLQSSSTPHCINVPSRESSLPKPPFPCDDECRRAVAVALAGLY</sequence>
<dbReference type="EMBL" id="JAWDGP010006162">
    <property type="protein sequence ID" value="KAK3746186.1"/>
    <property type="molecule type" value="Genomic_DNA"/>
</dbReference>
<reference evidence="1" key="1">
    <citation type="journal article" date="2023" name="G3 (Bethesda)">
        <title>A reference genome for the long-term kleptoplast-retaining sea slug Elysia crispata morphotype clarki.</title>
        <authorList>
            <person name="Eastman K.E."/>
            <person name="Pendleton A.L."/>
            <person name="Shaikh M.A."/>
            <person name="Suttiyut T."/>
            <person name="Ogas R."/>
            <person name="Tomko P."/>
            <person name="Gavelis G."/>
            <person name="Widhalm J.R."/>
            <person name="Wisecaver J.H."/>
        </authorList>
    </citation>
    <scope>NUCLEOTIDE SEQUENCE</scope>
    <source>
        <strain evidence="1">ECLA1</strain>
    </source>
</reference>
<comment type="caution">
    <text evidence="1">The sequence shown here is derived from an EMBL/GenBank/DDBJ whole genome shotgun (WGS) entry which is preliminary data.</text>
</comment>
<evidence type="ECO:0000313" key="1">
    <source>
        <dbReference type="EMBL" id="KAK3746186.1"/>
    </source>
</evidence>
<proteinExistence type="predicted"/>
<name>A0AAE0YHL4_9GAST</name>
<accession>A0AAE0YHL4</accession>
<protein>
    <submittedName>
        <fullName evidence="1">Uncharacterized protein</fullName>
    </submittedName>
</protein>
<organism evidence="1 2">
    <name type="scientific">Elysia crispata</name>
    <name type="common">lettuce slug</name>
    <dbReference type="NCBI Taxonomy" id="231223"/>
    <lineage>
        <taxon>Eukaryota</taxon>
        <taxon>Metazoa</taxon>
        <taxon>Spiralia</taxon>
        <taxon>Lophotrochozoa</taxon>
        <taxon>Mollusca</taxon>
        <taxon>Gastropoda</taxon>
        <taxon>Heterobranchia</taxon>
        <taxon>Euthyneura</taxon>
        <taxon>Panpulmonata</taxon>
        <taxon>Sacoglossa</taxon>
        <taxon>Placobranchoidea</taxon>
        <taxon>Plakobranchidae</taxon>
        <taxon>Elysia</taxon>
    </lineage>
</organism>
<evidence type="ECO:0000313" key="2">
    <source>
        <dbReference type="Proteomes" id="UP001283361"/>
    </source>
</evidence>